<dbReference type="EMBL" id="BNCQ01000002">
    <property type="protein sequence ID" value="GIL95480.1"/>
    <property type="molecule type" value="Genomic_DNA"/>
</dbReference>
<accession>A0A8J4FYA7</accession>
<sequence length="297" mass="29667">MANTGAYGTAQPYWQAATPAPHHSSSFHWRVVGTRDSALQECAGGTRLPVSSNRASPRGIGTSRLAARAAAGNSNGCGGNAGSDVERGVENVKALGGPEGACPGTGLQIQSSAAAGQLMKPQFVDGLGVSAAPLVVAAAGPIAAATACQETGIAAGIMAETSADLANDLEAGAALIIYADDGVEYHDALGNGNQDIGGGDRVQLSNGIPFLGAVGVRASGRCDLGRRHSGGAGGDAADVARSMSDDVITIDSKAEDADCDVVVVLPPGSPGPGGCSGMQDDYFGAFAWKDNDFDFDF</sequence>
<comment type="caution">
    <text evidence="1">The sequence shown here is derived from an EMBL/GenBank/DDBJ whole genome shotgun (WGS) entry which is preliminary data.</text>
</comment>
<proteinExistence type="predicted"/>
<reference evidence="1" key="1">
    <citation type="journal article" date="2021" name="Proc. Natl. Acad. Sci. U.S.A.">
        <title>Three genomes in the algal genus Volvox reveal the fate of a haploid sex-determining region after a transition to homothallism.</title>
        <authorList>
            <person name="Yamamoto K."/>
            <person name="Hamaji T."/>
            <person name="Kawai-Toyooka H."/>
            <person name="Matsuzaki R."/>
            <person name="Takahashi F."/>
            <person name="Nishimura Y."/>
            <person name="Kawachi M."/>
            <person name="Noguchi H."/>
            <person name="Minakuchi Y."/>
            <person name="Umen J.G."/>
            <person name="Toyoda A."/>
            <person name="Nozaki H."/>
        </authorList>
    </citation>
    <scope>NUCLEOTIDE SEQUENCE</scope>
    <source>
        <strain evidence="1">NIES-3785</strain>
    </source>
</reference>
<protein>
    <submittedName>
        <fullName evidence="1">Uncharacterized protein</fullName>
    </submittedName>
</protein>
<evidence type="ECO:0000313" key="2">
    <source>
        <dbReference type="Proteomes" id="UP000722791"/>
    </source>
</evidence>
<name>A0A8J4FYA7_9CHLO</name>
<evidence type="ECO:0000313" key="1">
    <source>
        <dbReference type="EMBL" id="GIL95480.1"/>
    </source>
</evidence>
<organism evidence="1 2">
    <name type="scientific">Volvox reticuliferus</name>
    <dbReference type="NCBI Taxonomy" id="1737510"/>
    <lineage>
        <taxon>Eukaryota</taxon>
        <taxon>Viridiplantae</taxon>
        <taxon>Chlorophyta</taxon>
        <taxon>core chlorophytes</taxon>
        <taxon>Chlorophyceae</taxon>
        <taxon>CS clade</taxon>
        <taxon>Chlamydomonadales</taxon>
        <taxon>Volvocaceae</taxon>
        <taxon>Volvox</taxon>
    </lineage>
</organism>
<dbReference type="AlphaFoldDB" id="A0A8J4FYA7"/>
<feature type="non-terminal residue" evidence="1">
    <location>
        <position position="297"/>
    </location>
</feature>
<dbReference type="Proteomes" id="UP000722791">
    <property type="component" value="Unassembled WGS sequence"/>
</dbReference>
<gene>
    <name evidence="1" type="ORF">Vretimale_1499</name>
</gene>